<comment type="caution">
    <text evidence="3">The sequence shown here is derived from an EMBL/GenBank/DDBJ whole genome shotgun (WGS) entry which is preliminary data.</text>
</comment>
<feature type="compositionally biased region" description="Polar residues" evidence="2">
    <location>
        <begin position="227"/>
        <end position="238"/>
    </location>
</feature>
<evidence type="ECO:0000256" key="2">
    <source>
        <dbReference type="SAM" id="MobiDB-lite"/>
    </source>
</evidence>
<feature type="compositionally biased region" description="Low complexity" evidence="2">
    <location>
        <begin position="98"/>
        <end position="116"/>
    </location>
</feature>
<gene>
    <name evidence="3" type="ORF">DFH94DRAFT_420238</name>
</gene>
<evidence type="ECO:0000313" key="3">
    <source>
        <dbReference type="EMBL" id="KAF8482087.1"/>
    </source>
</evidence>
<dbReference type="AlphaFoldDB" id="A0A9P5MZ64"/>
<dbReference type="OrthoDB" id="10255630at2759"/>
<feature type="region of interest" description="Disordered" evidence="2">
    <location>
        <begin position="218"/>
        <end position="238"/>
    </location>
</feature>
<organism evidence="3 4">
    <name type="scientific">Russula ochroleuca</name>
    <dbReference type="NCBI Taxonomy" id="152965"/>
    <lineage>
        <taxon>Eukaryota</taxon>
        <taxon>Fungi</taxon>
        <taxon>Dikarya</taxon>
        <taxon>Basidiomycota</taxon>
        <taxon>Agaricomycotina</taxon>
        <taxon>Agaricomycetes</taxon>
        <taxon>Russulales</taxon>
        <taxon>Russulaceae</taxon>
        <taxon>Russula</taxon>
    </lineage>
</organism>
<accession>A0A9P5MZ64</accession>
<evidence type="ECO:0000313" key="4">
    <source>
        <dbReference type="Proteomes" id="UP000759537"/>
    </source>
</evidence>
<feature type="coiled-coil region" evidence="1">
    <location>
        <begin position="136"/>
        <end position="215"/>
    </location>
</feature>
<name>A0A9P5MZ64_9AGAM</name>
<feature type="compositionally biased region" description="Low complexity" evidence="2">
    <location>
        <begin position="31"/>
        <end position="41"/>
    </location>
</feature>
<reference evidence="3" key="1">
    <citation type="submission" date="2019-10" db="EMBL/GenBank/DDBJ databases">
        <authorList>
            <consortium name="DOE Joint Genome Institute"/>
            <person name="Kuo A."/>
            <person name="Miyauchi S."/>
            <person name="Kiss E."/>
            <person name="Drula E."/>
            <person name="Kohler A."/>
            <person name="Sanchez-Garcia M."/>
            <person name="Andreopoulos B."/>
            <person name="Barry K.W."/>
            <person name="Bonito G."/>
            <person name="Buee M."/>
            <person name="Carver A."/>
            <person name="Chen C."/>
            <person name="Cichocki N."/>
            <person name="Clum A."/>
            <person name="Culley D."/>
            <person name="Crous P.W."/>
            <person name="Fauchery L."/>
            <person name="Girlanda M."/>
            <person name="Hayes R."/>
            <person name="Keri Z."/>
            <person name="LaButti K."/>
            <person name="Lipzen A."/>
            <person name="Lombard V."/>
            <person name="Magnuson J."/>
            <person name="Maillard F."/>
            <person name="Morin E."/>
            <person name="Murat C."/>
            <person name="Nolan M."/>
            <person name="Ohm R."/>
            <person name="Pangilinan J."/>
            <person name="Pereira M."/>
            <person name="Perotto S."/>
            <person name="Peter M."/>
            <person name="Riley R."/>
            <person name="Sitrit Y."/>
            <person name="Stielow B."/>
            <person name="Szollosi G."/>
            <person name="Zifcakova L."/>
            <person name="Stursova M."/>
            <person name="Spatafora J.W."/>
            <person name="Tedersoo L."/>
            <person name="Vaario L.-M."/>
            <person name="Yamada A."/>
            <person name="Yan M."/>
            <person name="Wang P."/>
            <person name="Xu J."/>
            <person name="Bruns T."/>
            <person name="Baldrian P."/>
            <person name="Vilgalys R."/>
            <person name="Henrissat B."/>
            <person name="Grigoriev I.V."/>
            <person name="Hibbett D."/>
            <person name="Nagy L.G."/>
            <person name="Martin F.M."/>
        </authorList>
    </citation>
    <scope>NUCLEOTIDE SEQUENCE</scope>
    <source>
        <strain evidence="3">Prilba</strain>
    </source>
</reference>
<dbReference type="Proteomes" id="UP000759537">
    <property type="component" value="Unassembled WGS sequence"/>
</dbReference>
<protein>
    <submittedName>
        <fullName evidence="3">Uncharacterized protein</fullName>
    </submittedName>
</protein>
<keyword evidence="4" id="KW-1185">Reference proteome</keyword>
<feature type="compositionally biased region" description="Basic residues" evidence="2">
    <location>
        <begin position="9"/>
        <end position="24"/>
    </location>
</feature>
<feature type="region of interest" description="Disordered" evidence="2">
    <location>
        <begin position="1"/>
        <end position="126"/>
    </location>
</feature>
<dbReference type="EMBL" id="WHVB01000006">
    <property type="protein sequence ID" value="KAF8482087.1"/>
    <property type="molecule type" value="Genomic_DNA"/>
</dbReference>
<proteinExistence type="predicted"/>
<evidence type="ECO:0000256" key="1">
    <source>
        <dbReference type="SAM" id="Coils"/>
    </source>
</evidence>
<reference evidence="3" key="2">
    <citation type="journal article" date="2020" name="Nat. Commun.">
        <title>Large-scale genome sequencing of mycorrhizal fungi provides insights into the early evolution of symbiotic traits.</title>
        <authorList>
            <person name="Miyauchi S."/>
            <person name="Kiss E."/>
            <person name="Kuo A."/>
            <person name="Drula E."/>
            <person name="Kohler A."/>
            <person name="Sanchez-Garcia M."/>
            <person name="Morin E."/>
            <person name="Andreopoulos B."/>
            <person name="Barry K.W."/>
            <person name="Bonito G."/>
            <person name="Buee M."/>
            <person name="Carver A."/>
            <person name="Chen C."/>
            <person name="Cichocki N."/>
            <person name="Clum A."/>
            <person name="Culley D."/>
            <person name="Crous P.W."/>
            <person name="Fauchery L."/>
            <person name="Girlanda M."/>
            <person name="Hayes R.D."/>
            <person name="Keri Z."/>
            <person name="LaButti K."/>
            <person name="Lipzen A."/>
            <person name="Lombard V."/>
            <person name="Magnuson J."/>
            <person name="Maillard F."/>
            <person name="Murat C."/>
            <person name="Nolan M."/>
            <person name="Ohm R.A."/>
            <person name="Pangilinan J."/>
            <person name="Pereira M.F."/>
            <person name="Perotto S."/>
            <person name="Peter M."/>
            <person name="Pfister S."/>
            <person name="Riley R."/>
            <person name="Sitrit Y."/>
            <person name="Stielow J.B."/>
            <person name="Szollosi G."/>
            <person name="Zifcakova L."/>
            <person name="Stursova M."/>
            <person name="Spatafora J.W."/>
            <person name="Tedersoo L."/>
            <person name="Vaario L.M."/>
            <person name="Yamada A."/>
            <person name="Yan M."/>
            <person name="Wang P."/>
            <person name="Xu J."/>
            <person name="Bruns T."/>
            <person name="Baldrian P."/>
            <person name="Vilgalys R."/>
            <person name="Dunand C."/>
            <person name="Henrissat B."/>
            <person name="Grigoriev I.V."/>
            <person name="Hibbett D."/>
            <person name="Nagy L.G."/>
            <person name="Martin F.M."/>
        </authorList>
    </citation>
    <scope>NUCLEOTIDE SEQUENCE</scope>
    <source>
        <strain evidence="3">Prilba</strain>
    </source>
</reference>
<sequence length="238" mass="26043">MSDDDRAAKAARAKALLNKKRQQKKPGTGAGPSTSSTPGSPLVRAFSPPLVDPLEDVKVDVTEILGSNSPRQDASEPEWLSSLPRVGTPSIVSPHEYSLPLSSASSVARSQSPAQSGHPDLSLLPEPISRARGEELEDLRTEVQNQRQTIKLLVSEKMSLTVSLERLSNVSDTASKLEALLQDEQAASERYRLRIHHLENETQQRSATIEELSRRERGLEEKCRENGSYSLTGTLQKG</sequence>
<keyword evidence="1" id="KW-0175">Coiled coil</keyword>